<accession>A0ABS1E5N1</accession>
<evidence type="ECO:0000313" key="1">
    <source>
        <dbReference type="EMBL" id="MBK1725619.1"/>
    </source>
</evidence>
<evidence type="ECO:0000313" key="2">
    <source>
        <dbReference type="Proteomes" id="UP000738126"/>
    </source>
</evidence>
<protein>
    <submittedName>
        <fullName evidence="1">Sulfotransferase</fullName>
    </submittedName>
</protein>
<sequence length="226" mass="26606">MLISYSRQFLFVHIAKTGGTSVRAALRRYRWGGWYTLPLWLAAQADQLTRPRHKLGLRFPRHAKAVAAQEMLPAPVFQGLFKFTVVRNPWDLQVSSWHHIRREKPEVLRGVDTFADFLRLKFDPERPYDYMLDISAERQHEYLVGLDGEVIVDYIGRYERLQADFSAICRRIGIPEPALPHRRRAADRTDYRRYYTDPLIEQVAEHYRRDIELLGYTFDGAREEAA</sequence>
<proteinExistence type="predicted"/>
<keyword evidence="2" id="KW-1185">Reference proteome</keyword>
<reference evidence="1 2" key="1">
    <citation type="journal article" date="2020" name="Microorganisms">
        <title>Osmotic Adaptation and Compatible Solute Biosynthesis of Phototrophic Bacteria as Revealed from Genome Analyses.</title>
        <authorList>
            <person name="Imhoff J.F."/>
            <person name="Rahn T."/>
            <person name="Kunzel S."/>
            <person name="Keller A."/>
            <person name="Neulinger S.C."/>
        </authorList>
    </citation>
    <scope>NUCLEOTIDE SEQUENCE [LARGE SCALE GENOMIC DNA]</scope>
    <source>
        <strain evidence="1 2">DSM 15116</strain>
    </source>
</reference>
<dbReference type="InterPro" id="IPR027417">
    <property type="entry name" value="P-loop_NTPase"/>
</dbReference>
<dbReference type="InterPro" id="IPR005331">
    <property type="entry name" value="Sulfotransferase"/>
</dbReference>
<dbReference type="Gene3D" id="3.40.50.300">
    <property type="entry name" value="P-loop containing nucleotide triphosphate hydrolases"/>
    <property type="match status" value="1"/>
</dbReference>
<gene>
    <name evidence="1" type="ORF">CKO13_00965</name>
</gene>
<dbReference type="EMBL" id="NRSH01000005">
    <property type="protein sequence ID" value="MBK1725619.1"/>
    <property type="molecule type" value="Genomic_DNA"/>
</dbReference>
<name>A0ABS1E5N1_9GAMM</name>
<dbReference type="RefSeq" id="WP_200255964.1">
    <property type="nucleotide sequence ID" value="NZ_NRSH01000005.1"/>
</dbReference>
<dbReference type="SUPFAM" id="SSF52540">
    <property type="entry name" value="P-loop containing nucleoside triphosphate hydrolases"/>
    <property type="match status" value="1"/>
</dbReference>
<dbReference type="Proteomes" id="UP000738126">
    <property type="component" value="Unassembled WGS sequence"/>
</dbReference>
<comment type="caution">
    <text evidence="1">The sequence shown here is derived from an EMBL/GenBank/DDBJ whole genome shotgun (WGS) entry which is preliminary data.</text>
</comment>
<dbReference type="Pfam" id="PF03567">
    <property type="entry name" value="Sulfotransfer_2"/>
    <property type="match status" value="1"/>
</dbReference>
<organism evidence="1 2">
    <name type="scientific">Halorhodospira neutriphila</name>
    <dbReference type="NCBI Taxonomy" id="168379"/>
    <lineage>
        <taxon>Bacteria</taxon>
        <taxon>Pseudomonadati</taxon>
        <taxon>Pseudomonadota</taxon>
        <taxon>Gammaproteobacteria</taxon>
        <taxon>Chromatiales</taxon>
        <taxon>Ectothiorhodospiraceae</taxon>
        <taxon>Halorhodospira</taxon>
    </lineage>
</organism>